<protein>
    <recommendedName>
        <fullName evidence="4">phosphoglycolate phosphatase</fullName>
        <ecNumber evidence="4">3.1.3.18</ecNumber>
    </recommendedName>
</protein>
<dbReference type="InterPro" id="IPR023214">
    <property type="entry name" value="HAD_sf"/>
</dbReference>
<sequence length="216" mass="24679">MSRPIDTILLDWSGTLADDLPFVHRAANQVLSLYRKPTMNVEEFRECFFLPLRDFYRTILPEVPLEILDRFYHTAFRFFRPQIPLLPHAAGFLEFCSTHGLRMILLSTIQNGHFLDQAKRHGILDYFAEIHTEVADKRVTLRKMREEGRIEPRQAIFLGDMVHDVEAAHAAGILSGALLTGYDTRAKLEAAHPSFLFADLSEAQAFLEENGQAARP</sequence>
<dbReference type="InterPro" id="IPR036412">
    <property type="entry name" value="HAD-like_sf"/>
</dbReference>
<dbReference type="Gene3D" id="1.10.150.240">
    <property type="entry name" value="Putative phosphatase, domain 2"/>
    <property type="match status" value="1"/>
</dbReference>
<comment type="similarity">
    <text evidence="3">Belongs to the HAD-like hydrolase superfamily. CbbY/CbbZ/Gph/YieH family.</text>
</comment>
<dbReference type="Gene3D" id="3.40.50.1000">
    <property type="entry name" value="HAD superfamily/HAD-like"/>
    <property type="match status" value="1"/>
</dbReference>
<evidence type="ECO:0000256" key="1">
    <source>
        <dbReference type="ARBA" id="ARBA00000830"/>
    </source>
</evidence>
<dbReference type="GO" id="GO:0005829">
    <property type="term" value="C:cytosol"/>
    <property type="evidence" value="ECO:0007669"/>
    <property type="project" value="TreeGrafter"/>
</dbReference>
<dbReference type="InterPro" id="IPR041492">
    <property type="entry name" value="HAD_2"/>
</dbReference>
<dbReference type="PANTHER" id="PTHR43434">
    <property type="entry name" value="PHOSPHOGLYCOLATE PHOSPHATASE"/>
    <property type="match status" value="1"/>
</dbReference>
<dbReference type="GO" id="GO:0006281">
    <property type="term" value="P:DNA repair"/>
    <property type="evidence" value="ECO:0007669"/>
    <property type="project" value="TreeGrafter"/>
</dbReference>
<proteinExistence type="inferred from homology"/>
<keyword evidence="6" id="KW-1185">Reference proteome</keyword>
<name>A0A5E6M9I3_9BACT</name>
<evidence type="ECO:0000313" key="5">
    <source>
        <dbReference type="EMBL" id="VVM05608.1"/>
    </source>
</evidence>
<dbReference type="EC" id="3.1.3.18" evidence="4"/>
<gene>
    <name evidence="5" type="ORF">MAMT_00691</name>
</gene>
<dbReference type="Proteomes" id="UP000334923">
    <property type="component" value="Unassembled WGS sequence"/>
</dbReference>
<comment type="pathway">
    <text evidence="2">Organic acid metabolism; glycolate biosynthesis; glycolate from 2-phosphoglycolate: step 1/1.</text>
</comment>
<dbReference type="GO" id="GO:0008967">
    <property type="term" value="F:phosphoglycolate phosphatase activity"/>
    <property type="evidence" value="ECO:0007669"/>
    <property type="project" value="UniProtKB-EC"/>
</dbReference>
<dbReference type="AlphaFoldDB" id="A0A5E6M9I3"/>
<dbReference type="RefSeq" id="WP_142659617.1">
    <property type="nucleotide sequence ID" value="NZ_CABFVA020000025.1"/>
</dbReference>
<dbReference type="SUPFAM" id="SSF56784">
    <property type="entry name" value="HAD-like"/>
    <property type="match status" value="1"/>
</dbReference>
<dbReference type="SFLD" id="SFLDG01129">
    <property type="entry name" value="C1.5:_HAD__Beta-PGM__Phosphata"/>
    <property type="match status" value="1"/>
</dbReference>
<dbReference type="EMBL" id="CABFVA020000025">
    <property type="protein sequence ID" value="VVM05608.1"/>
    <property type="molecule type" value="Genomic_DNA"/>
</dbReference>
<reference evidence="5 6" key="1">
    <citation type="submission" date="2019-09" db="EMBL/GenBank/DDBJ databases">
        <authorList>
            <person name="Cremers G."/>
        </authorList>
    </citation>
    <scope>NUCLEOTIDE SEQUENCE [LARGE SCALE GENOMIC DNA]</scope>
    <source>
        <strain evidence="5">4A</strain>
    </source>
</reference>
<evidence type="ECO:0000256" key="4">
    <source>
        <dbReference type="ARBA" id="ARBA00013078"/>
    </source>
</evidence>
<organism evidence="5 6">
    <name type="scientific">Methylacidimicrobium tartarophylax</name>
    <dbReference type="NCBI Taxonomy" id="1041768"/>
    <lineage>
        <taxon>Bacteria</taxon>
        <taxon>Pseudomonadati</taxon>
        <taxon>Verrucomicrobiota</taxon>
        <taxon>Methylacidimicrobium</taxon>
    </lineage>
</organism>
<dbReference type="InterPro" id="IPR050155">
    <property type="entry name" value="HAD-like_hydrolase_sf"/>
</dbReference>
<comment type="catalytic activity">
    <reaction evidence="1">
        <text>2-phosphoglycolate + H2O = glycolate + phosphate</text>
        <dbReference type="Rhea" id="RHEA:14369"/>
        <dbReference type="ChEBI" id="CHEBI:15377"/>
        <dbReference type="ChEBI" id="CHEBI:29805"/>
        <dbReference type="ChEBI" id="CHEBI:43474"/>
        <dbReference type="ChEBI" id="CHEBI:58033"/>
        <dbReference type="EC" id="3.1.3.18"/>
    </reaction>
</comment>
<dbReference type="InterPro" id="IPR023198">
    <property type="entry name" value="PGP-like_dom2"/>
</dbReference>
<dbReference type="PANTHER" id="PTHR43434:SF1">
    <property type="entry name" value="PHOSPHOGLYCOLATE PHOSPHATASE"/>
    <property type="match status" value="1"/>
</dbReference>
<evidence type="ECO:0000256" key="2">
    <source>
        <dbReference type="ARBA" id="ARBA00004818"/>
    </source>
</evidence>
<evidence type="ECO:0000313" key="6">
    <source>
        <dbReference type="Proteomes" id="UP000334923"/>
    </source>
</evidence>
<accession>A0A5E6M9I3</accession>
<dbReference type="SFLD" id="SFLDS00003">
    <property type="entry name" value="Haloacid_Dehalogenase"/>
    <property type="match status" value="1"/>
</dbReference>
<evidence type="ECO:0000256" key="3">
    <source>
        <dbReference type="ARBA" id="ARBA00006171"/>
    </source>
</evidence>
<dbReference type="OrthoDB" id="9794086at2"/>
<dbReference type="Pfam" id="PF13419">
    <property type="entry name" value="HAD_2"/>
    <property type="match status" value="1"/>
</dbReference>